<feature type="compositionally biased region" description="Low complexity" evidence="1">
    <location>
        <begin position="674"/>
        <end position="688"/>
    </location>
</feature>
<dbReference type="InterPro" id="IPR006150">
    <property type="entry name" value="Cys_repeat_1"/>
</dbReference>
<feature type="compositionally biased region" description="Low complexity" evidence="1">
    <location>
        <begin position="531"/>
        <end position="575"/>
    </location>
</feature>
<dbReference type="EMBL" id="PDUG01000005">
    <property type="protein sequence ID" value="PIC27265.1"/>
    <property type="molecule type" value="Genomic_DNA"/>
</dbReference>
<feature type="compositionally biased region" description="Low complexity" evidence="1">
    <location>
        <begin position="823"/>
        <end position="833"/>
    </location>
</feature>
<dbReference type="SMART" id="SM00289">
    <property type="entry name" value="WR1"/>
    <property type="match status" value="3"/>
</dbReference>
<feature type="region of interest" description="Disordered" evidence="1">
    <location>
        <begin position="409"/>
        <end position="575"/>
    </location>
</feature>
<feature type="region of interest" description="Disordered" evidence="1">
    <location>
        <begin position="814"/>
        <end position="836"/>
    </location>
</feature>
<feature type="chain" id="PRO_5013734422" evidence="2">
    <location>
        <begin position="21"/>
        <end position="1078"/>
    </location>
</feature>
<keyword evidence="4" id="KW-1185">Reference proteome</keyword>
<dbReference type="OrthoDB" id="5876340at2759"/>
<sequence length="1078" mass="117662">MKRIFLCWLAIATTLQYVSAKRFMKMFADAGIGIHCPSGNKVYIHPISGDLQLCKQQLGVYNETSCPGGTACERFPILIPGFQDYCCWSEINPESESSTELEIVPPPMSKLKPGVTVEPIDEEEKVFPIDEEEEEDLKIEQKKSVRKKISEEEEEEEDIEWEFETTTVKPRKTKSRKVPVITTTEPPIMETTTVKIGPSSRRPQCNDPDKTVLIDYGNRLRDCYFTQCLRGFKCEFNREIRRFICCGNEVDVPPAGLPPIPEPSPVIKRRPFRPNRPYNDGEEDEGNVDGENRGPRNPIVPFNQGGQFQGPLGPPKVEPMIENSIDSTAIPHPNKKNKYDEDDDYEDGDGNGNGGCGGNGCTYGRGRGGNQNSGGGCELNCRRNGGNNEGCGMSCRRGNGNNGNRGGNSQECGNGGCPWNGSNGDGKRPRRPRPDTDYEENENGCEADLSGMNGGRNGNNNGPVPPIPEPKPLCKGLQFKKSGNGNGNGNGNSNSSNNRNGPPPRNNGNGNGNSNGNGNGGGRPMKPPQASGSGSNRRNGPTRNGGNSGNGNSMNRNGGNNRRNNNNGNNNNGGDSNYGGGGDNCDFENRCGGFGNGNGNGNDNQRFSSRKLDHFLIPFTESIASNFLKVNSLEVVYHPSVHRILFTVFELFQFSEPPPKPSSNNNNGDRKVPRSVPFFPSSQSSPTSICPEGAEYVDGFTAPKCLPPAIDSCPMSHKKCRYSSRFGHHVCCYKGLVDSPRLFRASGRFHKRVQSATTHDIQNVPLPQDTLQIVSYKYDAGKHNEKKMSDNDIITNEEAEDHARGIERTTMSVKPREDETNKTVPMTTTTPMPEHNSINEIKENSITPARSKTFFQTVTANGSAAPLIPNPQLPPQPQPPFVFTPQPPISPPKFTMPSLVPQTIQQLPSSLPQQGIQPQQPPPAFPGNQMGINPVGVPHQPSNALVAGVPNFNQPQQPVTLTPLGTNPTPAIGGIQQPNQVNPGGLPQQPQSALSPNRNEEKHDTHEQLGCGWDWLTNSCKDVFALNWCGKCHDFGNIFLHDCKCIAPLIPLPTTVRPSPPPPPPPAPQRHPLFFWLI</sequence>
<keyword evidence="2" id="KW-0732">Signal</keyword>
<feature type="compositionally biased region" description="Polar residues" evidence="1">
    <location>
        <begin position="976"/>
        <end position="997"/>
    </location>
</feature>
<reference evidence="4" key="1">
    <citation type="submission" date="2017-10" db="EMBL/GenBank/DDBJ databases">
        <title>Rapid genome shrinkage in a self-fertile nematode reveals novel sperm competition proteins.</title>
        <authorList>
            <person name="Yin D."/>
            <person name="Schwarz E.M."/>
            <person name="Thomas C.G."/>
            <person name="Felde R.L."/>
            <person name="Korf I.F."/>
            <person name="Cutter A.D."/>
            <person name="Schartner C.M."/>
            <person name="Ralston E.J."/>
            <person name="Meyer B.J."/>
            <person name="Haag E.S."/>
        </authorList>
    </citation>
    <scope>NUCLEOTIDE SEQUENCE [LARGE SCALE GENOMIC DNA]</scope>
    <source>
        <strain evidence="4">JU1422</strain>
    </source>
</reference>
<evidence type="ECO:0000313" key="3">
    <source>
        <dbReference type="EMBL" id="PIC27265.1"/>
    </source>
</evidence>
<organism evidence="3 4">
    <name type="scientific">Caenorhabditis nigoni</name>
    <dbReference type="NCBI Taxonomy" id="1611254"/>
    <lineage>
        <taxon>Eukaryota</taxon>
        <taxon>Metazoa</taxon>
        <taxon>Ecdysozoa</taxon>
        <taxon>Nematoda</taxon>
        <taxon>Chromadorea</taxon>
        <taxon>Rhabditida</taxon>
        <taxon>Rhabditina</taxon>
        <taxon>Rhabditomorpha</taxon>
        <taxon>Rhabditoidea</taxon>
        <taxon>Rhabditidae</taxon>
        <taxon>Peloderinae</taxon>
        <taxon>Caenorhabditis</taxon>
    </lineage>
</organism>
<feature type="region of interest" description="Disordered" evidence="1">
    <location>
        <begin position="657"/>
        <end position="688"/>
    </location>
</feature>
<comment type="caution">
    <text evidence="3">The sequence shown here is derived from an EMBL/GenBank/DDBJ whole genome shotgun (WGS) entry which is preliminary data.</text>
</comment>
<accession>A0A2G5TIZ0</accession>
<protein>
    <submittedName>
        <fullName evidence="3">Uncharacterized protein</fullName>
    </submittedName>
</protein>
<evidence type="ECO:0000256" key="2">
    <source>
        <dbReference type="SAM" id="SignalP"/>
    </source>
</evidence>
<feature type="compositionally biased region" description="Pro residues" evidence="1">
    <location>
        <begin position="255"/>
        <end position="264"/>
    </location>
</feature>
<evidence type="ECO:0000256" key="1">
    <source>
        <dbReference type="SAM" id="MobiDB-lite"/>
    </source>
</evidence>
<feature type="region of interest" description="Disordered" evidence="1">
    <location>
        <begin position="964"/>
        <end position="1005"/>
    </location>
</feature>
<proteinExistence type="predicted"/>
<feature type="region of interest" description="Disordered" evidence="1">
    <location>
        <begin position="254"/>
        <end position="346"/>
    </location>
</feature>
<gene>
    <name evidence="3" type="primary">Cnig_chr_V.g19576</name>
    <name evidence="3" type="ORF">B9Z55_019576</name>
</gene>
<feature type="signal peptide" evidence="2">
    <location>
        <begin position="1"/>
        <end position="20"/>
    </location>
</feature>
<feature type="compositionally biased region" description="Low complexity" evidence="1">
    <location>
        <begin position="491"/>
        <end position="508"/>
    </location>
</feature>
<feature type="compositionally biased region" description="Low complexity" evidence="1">
    <location>
        <begin position="301"/>
        <end position="311"/>
    </location>
</feature>
<name>A0A2G5TIZ0_9PELO</name>
<dbReference type="AlphaFoldDB" id="A0A2G5TIZ0"/>
<evidence type="ECO:0000313" key="4">
    <source>
        <dbReference type="Proteomes" id="UP000230233"/>
    </source>
</evidence>
<feature type="compositionally biased region" description="Gly residues" evidence="1">
    <location>
        <begin position="509"/>
        <end position="523"/>
    </location>
</feature>
<dbReference type="Proteomes" id="UP000230233">
    <property type="component" value="Chromosome V"/>
</dbReference>